<evidence type="ECO:0008006" key="4">
    <source>
        <dbReference type="Google" id="ProtNLM"/>
    </source>
</evidence>
<protein>
    <recommendedName>
        <fullName evidence="4">Membrane or secreted protein</fullName>
    </recommendedName>
</protein>
<dbReference type="Gene3D" id="2.40.128.490">
    <property type="entry name" value="Uncharacterised protein PF14869, DUF4488"/>
    <property type="match status" value="1"/>
</dbReference>
<reference evidence="2 3" key="1">
    <citation type="submission" date="2022-06" db="EMBL/GenBank/DDBJ databases">
        <authorList>
            <person name="Xuan X."/>
        </authorList>
    </citation>
    <scope>NUCLEOTIDE SEQUENCE [LARGE SCALE GENOMIC DNA]</scope>
    <source>
        <strain evidence="2 3">2V75</strain>
    </source>
</reference>
<organism evidence="2 3">
    <name type="scientific">Robiginitalea marina</name>
    <dbReference type="NCBI Taxonomy" id="2954105"/>
    <lineage>
        <taxon>Bacteria</taxon>
        <taxon>Pseudomonadati</taxon>
        <taxon>Bacteroidota</taxon>
        <taxon>Flavobacteriia</taxon>
        <taxon>Flavobacteriales</taxon>
        <taxon>Flavobacteriaceae</taxon>
        <taxon>Robiginitalea</taxon>
    </lineage>
</organism>
<comment type="caution">
    <text evidence="2">The sequence shown here is derived from an EMBL/GenBank/DDBJ whole genome shotgun (WGS) entry which is preliminary data.</text>
</comment>
<keyword evidence="3" id="KW-1185">Reference proteome</keyword>
<proteinExistence type="predicted"/>
<keyword evidence="1" id="KW-0732">Signal</keyword>
<feature type="chain" id="PRO_5047371465" description="Membrane or secreted protein" evidence="1">
    <location>
        <begin position="20"/>
        <end position="235"/>
    </location>
</feature>
<gene>
    <name evidence="2" type="ORF">NG653_09695</name>
</gene>
<dbReference type="Proteomes" id="UP001206312">
    <property type="component" value="Unassembled WGS sequence"/>
</dbReference>
<evidence type="ECO:0000256" key="1">
    <source>
        <dbReference type="SAM" id="SignalP"/>
    </source>
</evidence>
<sequence>MKRMCQTLILLFLPCLLSAQIAPGVYLATEPLDGGKRNYLLLVADSYLVHTIYESSPAKFVSTMGGYYEIAEDSLKVRLEFNSDFAKTGEKSHNVSVSYAEGSLIFNGNMDRPYTREPAMEQPLDGQWLFAMRGPDTGQERRGDGQPRKTLKFLMDGYFQWIAYNTDTMEFFGCGGGRYAAENGSYIEAIQFFSRDDSRVGAELDFQFERKGNDWHHTGKNSRGEPMYEIWSLRE</sequence>
<accession>A0ABT1AZT7</accession>
<dbReference type="EMBL" id="JAMXIB010000006">
    <property type="protein sequence ID" value="MCO5725127.1"/>
    <property type="molecule type" value="Genomic_DNA"/>
</dbReference>
<evidence type="ECO:0000313" key="2">
    <source>
        <dbReference type="EMBL" id="MCO5725127.1"/>
    </source>
</evidence>
<feature type="signal peptide" evidence="1">
    <location>
        <begin position="1"/>
        <end position="19"/>
    </location>
</feature>
<dbReference type="RefSeq" id="WP_252741499.1">
    <property type="nucleotide sequence ID" value="NZ_JAMXIB010000006.1"/>
</dbReference>
<evidence type="ECO:0000313" key="3">
    <source>
        <dbReference type="Proteomes" id="UP001206312"/>
    </source>
</evidence>
<name>A0ABT1AZT7_9FLAO</name>